<dbReference type="InterPro" id="IPR032675">
    <property type="entry name" value="LRR_dom_sf"/>
</dbReference>
<dbReference type="Pfam" id="PF13516">
    <property type="entry name" value="LRR_6"/>
    <property type="match status" value="3"/>
</dbReference>
<evidence type="ECO:0000313" key="3">
    <source>
        <dbReference type="Proteomes" id="UP000276133"/>
    </source>
</evidence>
<organism evidence="2 3">
    <name type="scientific">Brachionus plicatilis</name>
    <name type="common">Marine rotifer</name>
    <name type="synonym">Brachionus muelleri</name>
    <dbReference type="NCBI Taxonomy" id="10195"/>
    <lineage>
        <taxon>Eukaryota</taxon>
        <taxon>Metazoa</taxon>
        <taxon>Spiralia</taxon>
        <taxon>Gnathifera</taxon>
        <taxon>Rotifera</taxon>
        <taxon>Eurotatoria</taxon>
        <taxon>Monogononta</taxon>
        <taxon>Pseudotrocha</taxon>
        <taxon>Ploima</taxon>
        <taxon>Brachionidae</taxon>
        <taxon>Brachionus</taxon>
    </lineage>
</organism>
<dbReference type="PANTHER" id="PTHR46984">
    <property type="entry name" value="LEUCINE-RICH REPEAT-CONTAINING PROTEIN 71"/>
    <property type="match status" value="1"/>
</dbReference>
<feature type="compositionally biased region" description="Polar residues" evidence="1">
    <location>
        <begin position="26"/>
        <end position="35"/>
    </location>
</feature>
<feature type="region of interest" description="Disordered" evidence="1">
    <location>
        <begin position="1"/>
        <end position="39"/>
    </location>
</feature>
<keyword evidence="3" id="KW-1185">Reference proteome</keyword>
<evidence type="ECO:0000313" key="2">
    <source>
        <dbReference type="EMBL" id="RNA40022.1"/>
    </source>
</evidence>
<dbReference type="EMBL" id="REGN01000685">
    <property type="protein sequence ID" value="RNA40022.1"/>
    <property type="molecule type" value="Genomic_DNA"/>
</dbReference>
<dbReference type="OrthoDB" id="10061019at2759"/>
<feature type="region of interest" description="Disordered" evidence="1">
    <location>
        <begin position="80"/>
        <end position="117"/>
    </location>
</feature>
<dbReference type="STRING" id="10195.A0A3M7SWD4"/>
<dbReference type="Proteomes" id="UP000276133">
    <property type="component" value="Unassembled WGS sequence"/>
</dbReference>
<name>A0A3M7SWD4_BRAPC</name>
<gene>
    <name evidence="2" type="ORF">BpHYR1_050285</name>
</gene>
<dbReference type="PANTHER" id="PTHR46984:SF1">
    <property type="entry name" value="LEUCINE-RICH REPEAT-CONTAINING PROTEIN 71"/>
    <property type="match status" value="1"/>
</dbReference>
<evidence type="ECO:0000256" key="1">
    <source>
        <dbReference type="SAM" id="MobiDB-lite"/>
    </source>
</evidence>
<dbReference type="Gene3D" id="3.80.10.10">
    <property type="entry name" value="Ribonuclease Inhibitor"/>
    <property type="match status" value="1"/>
</dbReference>
<dbReference type="SMART" id="SM00368">
    <property type="entry name" value="LRR_RI"/>
    <property type="match status" value="3"/>
</dbReference>
<dbReference type="AlphaFoldDB" id="A0A3M7SWD4"/>
<feature type="compositionally biased region" description="Low complexity" evidence="1">
    <location>
        <begin position="14"/>
        <end position="25"/>
    </location>
</feature>
<accession>A0A3M7SWD4</accession>
<comment type="caution">
    <text evidence="2">The sequence shown here is derived from an EMBL/GenBank/DDBJ whole genome shotgun (WGS) entry which is preliminary data.</text>
</comment>
<proteinExistence type="predicted"/>
<reference evidence="2 3" key="1">
    <citation type="journal article" date="2018" name="Sci. Rep.">
        <title>Genomic signatures of local adaptation to the degree of environmental predictability in rotifers.</title>
        <authorList>
            <person name="Franch-Gras L."/>
            <person name="Hahn C."/>
            <person name="Garcia-Roger E.M."/>
            <person name="Carmona M.J."/>
            <person name="Serra M."/>
            <person name="Gomez A."/>
        </authorList>
    </citation>
    <scope>NUCLEOTIDE SEQUENCE [LARGE SCALE GENOMIC DNA]</scope>
    <source>
        <strain evidence="2">HYR1</strain>
    </source>
</reference>
<sequence>MASKSKNSTPANKLGTSTSLNLGSSKQGNSKSSTEPLKCTGKFKDDFDNLCQLKSLKFVPEVVSRSKRPGSAVQNMLLNHTDTSQKDKKNQNTGKQKQTVTSSMAVDGENDIEQNPDNFIDLPPKSFVIKDAAEYFKPKIQVEMDNPDKLDSVTEVHVKGWKLDKPIIEILNICLPSIDQLHTLNLWAAGLDEEAVRLIGSMLPNCTNLRTLILDNNPISRPVYHVLLYEENSNIQYLSLRNNDIGDIGIQYLSCALGELKRANTKLLSLNLNTNSIGDEGAKYLAKALRTNRTLLVLNLANNEIGDKGAEALAEVISKFPMTFDEIIHRRCVMSGRSFENFVGLKNFYGAIWCFTLIRRTANITSFYSKSRLSKSNFDLFLTC</sequence>
<protein>
    <submittedName>
        <fullName evidence="2">Leucine-rich repeat-containing 71-like isoform X11</fullName>
    </submittedName>
</protein>
<dbReference type="InterPro" id="IPR053040">
    <property type="entry name" value="LRR-containing_protein_71"/>
</dbReference>
<dbReference type="InterPro" id="IPR001611">
    <property type="entry name" value="Leu-rich_rpt"/>
</dbReference>
<dbReference type="SUPFAM" id="SSF52047">
    <property type="entry name" value="RNI-like"/>
    <property type="match status" value="1"/>
</dbReference>
<feature type="compositionally biased region" description="Polar residues" evidence="1">
    <location>
        <begin position="1"/>
        <end position="11"/>
    </location>
</feature>